<dbReference type="EMBL" id="JACHDO010000001">
    <property type="protein sequence ID" value="MBB5491051.1"/>
    <property type="molecule type" value="Genomic_DNA"/>
</dbReference>
<sequence length="130" mass="14121">METSALVDAWRRLLINPHATWVLFEHGTCVVLTEPGEDLHAQALELLREYGPVRAGTPAGDFGVIHPDTAEGWVVTGHHPDILTYVPPGAVAEESDFGIGAQGRSQRHRDGTELRVVYAQDGRTVSAEEA</sequence>
<proteinExistence type="predicted"/>
<name>A0A840WDG1_9ACTN</name>
<evidence type="ECO:0000313" key="1">
    <source>
        <dbReference type="EMBL" id="MBB5491051.1"/>
    </source>
</evidence>
<reference evidence="1 2" key="1">
    <citation type="submission" date="2020-08" db="EMBL/GenBank/DDBJ databases">
        <title>Sequencing the genomes of 1000 actinobacteria strains.</title>
        <authorList>
            <person name="Klenk H.-P."/>
        </authorList>
    </citation>
    <scope>NUCLEOTIDE SEQUENCE [LARGE SCALE GENOMIC DNA]</scope>
    <source>
        <strain evidence="1 2">DSM 44598</strain>
    </source>
</reference>
<gene>
    <name evidence="1" type="ORF">HNR07_002188</name>
</gene>
<dbReference type="RefSeq" id="WP_246420240.1">
    <property type="nucleotide sequence ID" value="NZ_BAAAKM010000002.1"/>
</dbReference>
<dbReference type="AlphaFoldDB" id="A0A840WDG1"/>
<protein>
    <submittedName>
        <fullName evidence="1">Uncharacterized protein</fullName>
    </submittedName>
</protein>
<evidence type="ECO:0000313" key="2">
    <source>
        <dbReference type="Proteomes" id="UP000579647"/>
    </source>
</evidence>
<accession>A0A840WDG1</accession>
<comment type="caution">
    <text evidence="1">The sequence shown here is derived from an EMBL/GenBank/DDBJ whole genome shotgun (WGS) entry which is preliminary data.</text>
</comment>
<dbReference type="Proteomes" id="UP000579647">
    <property type="component" value="Unassembled WGS sequence"/>
</dbReference>
<keyword evidence="2" id="KW-1185">Reference proteome</keyword>
<organism evidence="1 2">
    <name type="scientific">Nocardiopsis metallicus</name>
    <dbReference type="NCBI Taxonomy" id="179819"/>
    <lineage>
        <taxon>Bacteria</taxon>
        <taxon>Bacillati</taxon>
        <taxon>Actinomycetota</taxon>
        <taxon>Actinomycetes</taxon>
        <taxon>Streptosporangiales</taxon>
        <taxon>Nocardiopsidaceae</taxon>
        <taxon>Nocardiopsis</taxon>
    </lineage>
</organism>